<dbReference type="Proteomes" id="UP001597472">
    <property type="component" value="Unassembled WGS sequence"/>
</dbReference>
<dbReference type="PANTHER" id="PTHR10361:SF28">
    <property type="entry name" value="P3 PROTEIN-RELATED"/>
    <property type="match status" value="1"/>
</dbReference>
<reference evidence="3" key="1">
    <citation type="journal article" date="2019" name="Int. J. Syst. Evol. Microbiol.">
        <title>The Global Catalogue of Microorganisms (GCM) 10K type strain sequencing project: providing services to taxonomists for standard genome sequencing and annotation.</title>
        <authorList>
            <consortium name="The Broad Institute Genomics Platform"/>
            <consortium name="The Broad Institute Genome Sequencing Center for Infectious Disease"/>
            <person name="Wu L."/>
            <person name="Ma J."/>
        </authorList>
    </citation>
    <scope>NUCLEOTIDE SEQUENCE [LARGE SCALE GENOMIC DNA]</scope>
    <source>
        <strain evidence="3">KCTC 42587</strain>
    </source>
</reference>
<keyword evidence="1" id="KW-1133">Transmembrane helix</keyword>
<dbReference type="InterPro" id="IPR004710">
    <property type="entry name" value="Bilac:Na_transpt"/>
</dbReference>
<dbReference type="EMBL" id="JBHULS010000001">
    <property type="protein sequence ID" value="MFD2550423.1"/>
    <property type="molecule type" value="Genomic_DNA"/>
</dbReference>
<comment type="caution">
    <text evidence="2">The sequence shown here is derived from an EMBL/GenBank/DDBJ whole genome shotgun (WGS) entry which is preliminary data.</text>
</comment>
<evidence type="ECO:0000256" key="1">
    <source>
        <dbReference type="SAM" id="Phobius"/>
    </source>
</evidence>
<feature type="transmembrane region" description="Helical" evidence="1">
    <location>
        <begin position="5"/>
        <end position="22"/>
    </location>
</feature>
<feature type="transmembrane region" description="Helical" evidence="1">
    <location>
        <begin position="63"/>
        <end position="84"/>
    </location>
</feature>
<evidence type="ECO:0008006" key="4">
    <source>
        <dbReference type="Google" id="ProtNLM"/>
    </source>
</evidence>
<keyword evidence="3" id="KW-1185">Reference proteome</keyword>
<evidence type="ECO:0000313" key="3">
    <source>
        <dbReference type="Proteomes" id="UP001597472"/>
    </source>
</evidence>
<protein>
    <recommendedName>
        <fullName evidence="4">Bile acid:sodium symporter family protein</fullName>
    </recommendedName>
</protein>
<gene>
    <name evidence="2" type="ORF">ACFSQP_01215</name>
</gene>
<keyword evidence="1" id="KW-0472">Membrane</keyword>
<feature type="transmembrane region" description="Helical" evidence="1">
    <location>
        <begin position="28"/>
        <end position="51"/>
    </location>
</feature>
<feature type="transmembrane region" description="Helical" evidence="1">
    <location>
        <begin position="90"/>
        <end position="112"/>
    </location>
</feature>
<sequence>MVKTVSVVVFIGIVIIALLNNLQSFSEFIQYVLLLGITHNILALALGFLVAKGFKLSVKNTKTISIETGIQNSGIGLLLIFTFFNGLGGMALMAAFWGVWHIVSGLLLAYFWSAKSVLKTQQS</sequence>
<organism evidence="2 3">
    <name type="scientific">Bizionia sediminis</name>
    <dbReference type="NCBI Taxonomy" id="1737064"/>
    <lineage>
        <taxon>Bacteria</taxon>
        <taxon>Pseudomonadati</taxon>
        <taxon>Bacteroidota</taxon>
        <taxon>Flavobacteriia</taxon>
        <taxon>Flavobacteriales</taxon>
        <taxon>Flavobacteriaceae</taxon>
        <taxon>Bizionia</taxon>
    </lineage>
</organism>
<name>A0ABW5KQ45_9FLAO</name>
<evidence type="ECO:0000313" key="2">
    <source>
        <dbReference type="EMBL" id="MFD2550423.1"/>
    </source>
</evidence>
<dbReference type="InterPro" id="IPR038770">
    <property type="entry name" value="Na+/solute_symporter_sf"/>
</dbReference>
<keyword evidence="1" id="KW-0812">Transmembrane</keyword>
<proteinExistence type="predicted"/>
<accession>A0ABW5KQ45</accession>
<dbReference type="Gene3D" id="1.20.1530.20">
    <property type="match status" value="1"/>
</dbReference>
<dbReference type="PANTHER" id="PTHR10361">
    <property type="entry name" value="SODIUM-BILE ACID COTRANSPORTER"/>
    <property type="match status" value="1"/>
</dbReference>